<accession>X1PMB0</accession>
<evidence type="ECO:0000313" key="1">
    <source>
        <dbReference type="EMBL" id="GAI43671.1"/>
    </source>
</evidence>
<dbReference type="EMBL" id="BARV01033292">
    <property type="protein sequence ID" value="GAI43671.1"/>
    <property type="molecule type" value="Genomic_DNA"/>
</dbReference>
<proteinExistence type="predicted"/>
<feature type="non-terminal residue" evidence="1">
    <location>
        <position position="66"/>
    </location>
</feature>
<dbReference type="AlphaFoldDB" id="X1PMB0"/>
<protein>
    <recommendedName>
        <fullName evidence="2">THUMP domain-containing protein</fullName>
    </recommendedName>
</protein>
<gene>
    <name evidence="1" type="ORF">S06H3_52351</name>
</gene>
<evidence type="ECO:0008006" key="2">
    <source>
        <dbReference type="Google" id="ProtNLM"/>
    </source>
</evidence>
<name>X1PMB0_9ZZZZ</name>
<sequence length="66" mass="7586">MNDKQLVELAKKTLESYQLCDSCLGRLFRQIEKGSTNKQKGTLIRNNLKQSKKTHAKDCWLCEGLT</sequence>
<comment type="caution">
    <text evidence="1">The sequence shown here is derived from an EMBL/GenBank/DDBJ whole genome shotgun (WGS) entry which is preliminary data.</text>
</comment>
<organism evidence="1">
    <name type="scientific">marine sediment metagenome</name>
    <dbReference type="NCBI Taxonomy" id="412755"/>
    <lineage>
        <taxon>unclassified sequences</taxon>
        <taxon>metagenomes</taxon>
        <taxon>ecological metagenomes</taxon>
    </lineage>
</organism>
<reference evidence="1" key="1">
    <citation type="journal article" date="2014" name="Front. Microbiol.">
        <title>High frequency of phylogenetically diverse reductive dehalogenase-homologous genes in deep subseafloor sedimentary metagenomes.</title>
        <authorList>
            <person name="Kawai M."/>
            <person name="Futagami T."/>
            <person name="Toyoda A."/>
            <person name="Takaki Y."/>
            <person name="Nishi S."/>
            <person name="Hori S."/>
            <person name="Arai W."/>
            <person name="Tsubouchi T."/>
            <person name="Morono Y."/>
            <person name="Uchiyama I."/>
            <person name="Ito T."/>
            <person name="Fujiyama A."/>
            <person name="Inagaki F."/>
            <person name="Takami H."/>
        </authorList>
    </citation>
    <scope>NUCLEOTIDE SEQUENCE</scope>
    <source>
        <strain evidence="1">Expedition CK06-06</strain>
    </source>
</reference>